<dbReference type="SMART" id="SM00028">
    <property type="entry name" value="TPR"/>
    <property type="match status" value="4"/>
</dbReference>
<keyword evidence="6" id="KW-0802">TPR repeat</keyword>
<name>A0A815BTH1_ADIRI</name>
<dbReference type="AlphaFoldDB" id="A0A815BTH1"/>
<comment type="catalytic activity">
    <reaction evidence="7 8">
        <text>L-arginyl-[protein] + NAD(+) = N(omega)-(ADP-D-ribosyl)-L-arginyl-[protein] + nicotinamide + H(+)</text>
        <dbReference type="Rhea" id="RHEA:19149"/>
        <dbReference type="Rhea" id="RHEA-COMP:10532"/>
        <dbReference type="Rhea" id="RHEA-COMP:15087"/>
        <dbReference type="ChEBI" id="CHEBI:15378"/>
        <dbReference type="ChEBI" id="CHEBI:17154"/>
        <dbReference type="ChEBI" id="CHEBI:29965"/>
        <dbReference type="ChEBI" id="CHEBI:57540"/>
        <dbReference type="ChEBI" id="CHEBI:142554"/>
        <dbReference type="EC" id="2.4.2.31"/>
    </reaction>
</comment>
<keyword evidence="4" id="KW-0548">Nucleotidyltransferase</keyword>
<dbReference type="Proteomes" id="UP000663828">
    <property type="component" value="Unassembled WGS sequence"/>
</dbReference>
<comment type="caution">
    <text evidence="9">The sequence shown here is derived from an EMBL/GenBank/DDBJ whole genome shotgun (WGS) entry which is preliminary data.</text>
</comment>
<evidence type="ECO:0000256" key="3">
    <source>
        <dbReference type="ARBA" id="ARBA00022679"/>
    </source>
</evidence>
<dbReference type="GO" id="GO:0106274">
    <property type="term" value="F:NAD+-protein-arginine ADP-ribosyltransferase activity"/>
    <property type="evidence" value="ECO:0007669"/>
    <property type="project" value="UniProtKB-EC"/>
</dbReference>
<comment type="similarity">
    <text evidence="1 8">Belongs to the Arg-specific ADP-ribosyltransferase family.</text>
</comment>
<keyword evidence="10" id="KW-1185">Reference proteome</keyword>
<dbReference type="Gene3D" id="1.25.40.10">
    <property type="entry name" value="Tetratricopeptide repeat domain"/>
    <property type="match status" value="2"/>
</dbReference>
<dbReference type="Pfam" id="PF13374">
    <property type="entry name" value="TPR_10"/>
    <property type="match status" value="2"/>
</dbReference>
<dbReference type="PANTHER" id="PTHR45641:SF19">
    <property type="entry name" value="NEPHROCYSTIN-3"/>
    <property type="match status" value="1"/>
</dbReference>
<dbReference type="Gene3D" id="3.90.176.10">
    <property type="entry name" value="Toxin ADP-ribosyltransferase, Chain A, domain 1"/>
    <property type="match status" value="1"/>
</dbReference>
<evidence type="ECO:0000313" key="10">
    <source>
        <dbReference type="Proteomes" id="UP000663828"/>
    </source>
</evidence>
<protein>
    <recommendedName>
        <fullName evidence="8">NAD(P)(+)--arginine ADP-ribosyltransferase</fullName>
        <ecNumber evidence="8">2.4.2.31</ecNumber>
    </recommendedName>
    <alternativeName>
        <fullName evidence="8">Mono(ADP-ribosyl)transferase</fullName>
    </alternativeName>
</protein>
<dbReference type="SUPFAM" id="SSF48452">
    <property type="entry name" value="TPR-like"/>
    <property type="match status" value="1"/>
</dbReference>
<keyword evidence="2 8" id="KW-0328">Glycosyltransferase</keyword>
<dbReference type="PROSITE" id="PS51996">
    <property type="entry name" value="TR_MART"/>
    <property type="match status" value="1"/>
</dbReference>
<evidence type="ECO:0000256" key="2">
    <source>
        <dbReference type="ARBA" id="ARBA00022676"/>
    </source>
</evidence>
<dbReference type="PANTHER" id="PTHR45641">
    <property type="entry name" value="TETRATRICOPEPTIDE REPEAT PROTEIN (AFU_ORTHOLOGUE AFUA_6G03870)"/>
    <property type="match status" value="1"/>
</dbReference>
<gene>
    <name evidence="9" type="ORF">XAT740_LOCUS27451</name>
</gene>
<dbReference type="SUPFAM" id="SSF56399">
    <property type="entry name" value="ADP-ribosylation"/>
    <property type="match status" value="1"/>
</dbReference>
<evidence type="ECO:0000256" key="7">
    <source>
        <dbReference type="ARBA" id="ARBA00047597"/>
    </source>
</evidence>
<keyword evidence="8" id="KW-0520">NAD</keyword>
<keyword evidence="8" id="KW-0521">NADP</keyword>
<organism evidence="9 10">
    <name type="scientific">Adineta ricciae</name>
    <name type="common">Rotifer</name>
    <dbReference type="NCBI Taxonomy" id="249248"/>
    <lineage>
        <taxon>Eukaryota</taxon>
        <taxon>Metazoa</taxon>
        <taxon>Spiralia</taxon>
        <taxon>Gnathifera</taxon>
        <taxon>Rotifera</taxon>
        <taxon>Eurotatoria</taxon>
        <taxon>Bdelloidea</taxon>
        <taxon>Adinetida</taxon>
        <taxon>Adinetidae</taxon>
        <taxon>Adineta</taxon>
    </lineage>
</organism>
<dbReference type="GO" id="GO:0016779">
    <property type="term" value="F:nucleotidyltransferase activity"/>
    <property type="evidence" value="ECO:0007669"/>
    <property type="project" value="UniProtKB-KW"/>
</dbReference>
<evidence type="ECO:0000256" key="5">
    <source>
        <dbReference type="ARBA" id="ARBA00022737"/>
    </source>
</evidence>
<dbReference type="InterPro" id="IPR011990">
    <property type="entry name" value="TPR-like_helical_dom_sf"/>
</dbReference>
<accession>A0A815BTH1</accession>
<proteinExistence type="inferred from homology"/>
<evidence type="ECO:0000313" key="9">
    <source>
        <dbReference type="EMBL" id="CAF1274005.1"/>
    </source>
</evidence>
<evidence type="ECO:0000256" key="6">
    <source>
        <dbReference type="ARBA" id="ARBA00022803"/>
    </source>
</evidence>
<dbReference type="EC" id="2.4.2.31" evidence="8"/>
<dbReference type="InterPro" id="IPR000768">
    <property type="entry name" value="ART"/>
</dbReference>
<dbReference type="Pfam" id="PF01129">
    <property type="entry name" value="ART"/>
    <property type="match status" value="1"/>
</dbReference>
<sequence length="616" mass="71027">MGCGACRPAKLPVQLFPSKAQSVENYIAVWYDGLNRGEKTKALEKQIQNVVKVVEKFNDRVQCRDFIEKVTLEKIFLIVSDDDDSKNFQANVQHFKQIYKIYIFCLEEQSTDPNSGSYTSIKSLCTSLKEDAKQCDHDMIGYQIKGPTANSNRQKASDMHTQLLREIILSTDDDQMKELYQFCQDEYKNSHRDIEFLKELQKTYRSDTAVQWYTKEGFLYSMVNKALRTRAFEQLYFMRVFIRDLHKQIDKLKMNTAGKAPPLYRGQHMDNKEFDDIRKNEGKLLTVPSFWSTSTNLEQALEFALKPCNEEKQKHVLFKIDVNRNTSFSVANIRNLSAYQHEEEILFTMGSVFRIGQVERMSEGYLLIHLTLTDDIDKGLRTLQQHYKNSIMGTNSCLNFARLAYLLGKWELSKHFYKKCLQIEKDQEHLVVIHSDLALIELQLGHYDDASTYSTSIEPKQVTSIKENKTSASVLNNTGIMLHRRRSFNAAMQSFQNALAAYAAESCNNEELLGTIYHNIAAIHNENGNYKEAHDNIERCLEIRAAILPKLHPTLAVTYNCKAVTYYISGSCDKAIEYAQQAVDIDRNVLAEDHPQTILHTRNLNFFKNKITSSSQ</sequence>
<keyword evidence="5" id="KW-0677">Repeat</keyword>
<evidence type="ECO:0000256" key="1">
    <source>
        <dbReference type="ARBA" id="ARBA00009558"/>
    </source>
</evidence>
<keyword evidence="3 8" id="KW-0808">Transferase</keyword>
<evidence type="ECO:0000256" key="4">
    <source>
        <dbReference type="ARBA" id="ARBA00022695"/>
    </source>
</evidence>
<evidence type="ECO:0000256" key="8">
    <source>
        <dbReference type="RuleBase" id="RU361228"/>
    </source>
</evidence>
<dbReference type="EMBL" id="CAJNOR010002293">
    <property type="protein sequence ID" value="CAF1274005.1"/>
    <property type="molecule type" value="Genomic_DNA"/>
</dbReference>
<reference evidence="9" key="1">
    <citation type="submission" date="2021-02" db="EMBL/GenBank/DDBJ databases">
        <authorList>
            <person name="Nowell W R."/>
        </authorList>
    </citation>
    <scope>NUCLEOTIDE SEQUENCE</scope>
</reference>
<dbReference type="InterPro" id="IPR019734">
    <property type="entry name" value="TPR_rpt"/>
</dbReference>